<dbReference type="STRING" id="1499687.BN1080_01214"/>
<evidence type="ECO:0000313" key="1">
    <source>
        <dbReference type="EMBL" id="CEG22289.1"/>
    </source>
</evidence>
<keyword evidence="2" id="KW-1185">Reference proteome</keyword>
<organism evidence="1 2">
    <name type="scientific">Planococcus massiliensis</name>
    <dbReference type="NCBI Taxonomy" id="1499687"/>
    <lineage>
        <taxon>Bacteria</taxon>
        <taxon>Bacillati</taxon>
        <taxon>Bacillota</taxon>
        <taxon>Bacilli</taxon>
        <taxon>Bacillales</taxon>
        <taxon>Caryophanaceae</taxon>
        <taxon>Planococcus</taxon>
    </lineage>
</organism>
<reference evidence="1 2" key="1">
    <citation type="submission" date="2014-09" db="EMBL/GenBank/DDBJ databases">
        <authorList>
            <person name="Urmite Genomes Urmite Genomes"/>
        </authorList>
    </citation>
    <scope>NUCLEOTIDE SEQUENCE [LARGE SCALE GENOMIC DNA]</scope>
    <source>
        <strain evidence="1 2">ES2</strain>
    </source>
</reference>
<dbReference type="AlphaFoldDB" id="A0A098EJ25"/>
<accession>A0A098EJ25</accession>
<name>A0A098EJ25_9BACL</name>
<proteinExistence type="predicted"/>
<gene>
    <name evidence="1" type="ORF">BN1080_01214</name>
</gene>
<dbReference type="Proteomes" id="UP000043699">
    <property type="component" value="Unassembled WGS sequence"/>
</dbReference>
<evidence type="ECO:0000313" key="2">
    <source>
        <dbReference type="Proteomes" id="UP000043699"/>
    </source>
</evidence>
<dbReference type="EMBL" id="CCXS01000001">
    <property type="protein sequence ID" value="CEG22289.1"/>
    <property type="molecule type" value="Genomic_DNA"/>
</dbReference>
<protein>
    <submittedName>
        <fullName evidence="1">Uncharacterized protein</fullName>
    </submittedName>
</protein>
<sequence>MEKQANWWEPIFSGELEVGLNKEKLADLEQESFLYFDPTSPVDMENHA</sequence>
<dbReference type="RefSeq" id="WP_199876597.1">
    <property type="nucleotide sequence ID" value="NZ_CCXS01000001.1"/>
</dbReference>